<proteinExistence type="predicted"/>
<feature type="transmembrane region" description="Helical" evidence="1">
    <location>
        <begin position="218"/>
        <end position="248"/>
    </location>
</feature>
<keyword evidence="1" id="KW-0472">Membrane</keyword>
<dbReference type="EMBL" id="BMZB01000003">
    <property type="protein sequence ID" value="GGZ36754.1"/>
    <property type="molecule type" value="Genomic_DNA"/>
</dbReference>
<keyword evidence="3" id="KW-1185">Reference proteome</keyword>
<reference evidence="2" key="1">
    <citation type="journal article" date="2014" name="Int. J. Syst. Evol. Microbiol.">
        <title>Complete genome sequence of Corynebacterium casei LMG S-19264T (=DSM 44701T), isolated from a smear-ripened cheese.</title>
        <authorList>
            <consortium name="US DOE Joint Genome Institute (JGI-PGF)"/>
            <person name="Walter F."/>
            <person name="Albersmeier A."/>
            <person name="Kalinowski J."/>
            <person name="Ruckert C."/>
        </authorList>
    </citation>
    <scope>NUCLEOTIDE SEQUENCE</scope>
    <source>
        <strain evidence="2">KCTC 32296</strain>
    </source>
</reference>
<feature type="transmembrane region" description="Helical" evidence="1">
    <location>
        <begin position="164"/>
        <end position="184"/>
    </location>
</feature>
<sequence length="318" mass="35819">MCNGGHVRTELSEEIAFDGLRLLRDRPLTAMKWLLVMFAGYGVAYGFTMLAFAEHWLAFWQALRNEPQLLSGLIYTTLMAVSVCGILVGLTHLIVKCAIYRAQIAIENPRAATLSLGPDEVRLVVFYVLKFLLIMVLSVSLFLVVAGVAWLANTALELHIGRNFATYGIIMLALLLQALGVVWLKLRLSLASMDTFCQRRINFIGSFLLTRRYIWSILVVYIFTYVLVLICVTSVHAISAIGLNMSLIEQFKFLKQGLEVKTLFDLKPFLPFFIVVLTVTAISAFLRELMIAAAQSRLFLTLRERAREARPKPEVSLH</sequence>
<evidence type="ECO:0000256" key="1">
    <source>
        <dbReference type="SAM" id="Phobius"/>
    </source>
</evidence>
<dbReference type="Proteomes" id="UP000662572">
    <property type="component" value="Unassembled WGS sequence"/>
</dbReference>
<feature type="transmembrane region" description="Helical" evidence="1">
    <location>
        <begin position="33"/>
        <end position="53"/>
    </location>
</feature>
<feature type="transmembrane region" description="Helical" evidence="1">
    <location>
        <begin position="73"/>
        <end position="95"/>
    </location>
</feature>
<keyword evidence="1" id="KW-1133">Transmembrane helix</keyword>
<dbReference type="AlphaFoldDB" id="A0A918Q838"/>
<accession>A0A918Q838</accession>
<protein>
    <submittedName>
        <fullName evidence="2">Uncharacterized protein</fullName>
    </submittedName>
</protein>
<comment type="caution">
    <text evidence="2">The sequence shown here is derived from an EMBL/GenBank/DDBJ whole genome shotgun (WGS) entry which is preliminary data.</text>
</comment>
<reference evidence="2" key="2">
    <citation type="submission" date="2020-09" db="EMBL/GenBank/DDBJ databases">
        <authorList>
            <person name="Sun Q."/>
            <person name="Kim S."/>
        </authorList>
    </citation>
    <scope>NUCLEOTIDE SEQUENCE</scope>
    <source>
        <strain evidence="2">KCTC 32296</strain>
    </source>
</reference>
<feature type="transmembrane region" description="Helical" evidence="1">
    <location>
        <begin position="131"/>
        <end position="152"/>
    </location>
</feature>
<feature type="transmembrane region" description="Helical" evidence="1">
    <location>
        <begin position="268"/>
        <end position="286"/>
    </location>
</feature>
<evidence type="ECO:0000313" key="2">
    <source>
        <dbReference type="EMBL" id="GGZ36754.1"/>
    </source>
</evidence>
<evidence type="ECO:0000313" key="3">
    <source>
        <dbReference type="Proteomes" id="UP000662572"/>
    </source>
</evidence>
<name>A0A918Q838_9CAUL</name>
<organism evidence="2 3">
    <name type="scientific">Asticcacaulis endophyticus</name>
    <dbReference type="NCBI Taxonomy" id="1395890"/>
    <lineage>
        <taxon>Bacteria</taxon>
        <taxon>Pseudomonadati</taxon>
        <taxon>Pseudomonadota</taxon>
        <taxon>Alphaproteobacteria</taxon>
        <taxon>Caulobacterales</taxon>
        <taxon>Caulobacteraceae</taxon>
        <taxon>Asticcacaulis</taxon>
    </lineage>
</organism>
<gene>
    <name evidence="2" type="ORF">GCM10011273_23880</name>
</gene>
<keyword evidence="1" id="KW-0812">Transmembrane</keyword>